<name>A0A411BF25_9CAUD</name>
<evidence type="ECO:0000313" key="3">
    <source>
        <dbReference type="Proteomes" id="UP000290190"/>
    </source>
</evidence>
<sequence>MSQWIKCSERMPEEGKPVLVVSSIGGAVQNNVYEWDGRTWCDFRADYNELSMDVFTHWMPLPEPPAE</sequence>
<feature type="domain" description="DUF551" evidence="1">
    <location>
        <begin position="3"/>
        <end position="65"/>
    </location>
</feature>
<dbReference type="InterPro" id="IPR007539">
    <property type="entry name" value="DUF551"/>
</dbReference>
<dbReference type="Proteomes" id="UP000290190">
    <property type="component" value="Segment"/>
</dbReference>
<proteinExistence type="predicted"/>
<dbReference type="Pfam" id="PF04448">
    <property type="entry name" value="DUF551"/>
    <property type="match status" value="1"/>
</dbReference>
<accession>A0A411BF25</accession>
<evidence type="ECO:0000259" key="1">
    <source>
        <dbReference type="Pfam" id="PF04448"/>
    </source>
</evidence>
<reference evidence="2 3" key="1">
    <citation type="submission" date="2018-08" db="EMBL/GenBank/DDBJ databases">
        <title>SESzw_1, Complete genome sequences of 3 novel enterobacteria, Pakpunavirus like phages.</title>
        <authorList>
            <person name="Yuan S."/>
            <person name="Ma Y."/>
            <person name="Liu Q."/>
        </authorList>
    </citation>
    <scope>NUCLEOTIDE SEQUENCE [LARGE SCALE GENOMIC DNA]</scope>
</reference>
<keyword evidence="3" id="KW-1185">Reference proteome</keyword>
<organism evidence="2 3">
    <name type="scientific">Salmonella phage Seszw_1</name>
    <dbReference type="NCBI Taxonomy" id="2479482"/>
    <lineage>
        <taxon>Viruses</taxon>
        <taxon>Duplodnaviria</taxon>
        <taxon>Heunggongvirae</taxon>
        <taxon>Uroviricota</taxon>
        <taxon>Caudoviricetes</taxon>
        <taxon>Skatevirus</taxon>
        <taxon>Skatevirus Seszw1</taxon>
    </lineage>
</organism>
<evidence type="ECO:0000313" key="2">
    <source>
        <dbReference type="EMBL" id="QAY00239.1"/>
    </source>
</evidence>
<protein>
    <recommendedName>
        <fullName evidence="1">DUF551 domain-containing protein</fullName>
    </recommendedName>
</protein>
<dbReference type="EMBL" id="MH791410">
    <property type="protein sequence ID" value="QAY00239.1"/>
    <property type="molecule type" value="Genomic_DNA"/>
</dbReference>
<gene>
    <name evidence="2" type="ORF">Seszw_28</name>
</gene>